<dbReference type="InterPro" id="IPR004316">
    <property type="entry name" value="SWEET_rpt"/>
</dbReference>
<evidence type="ECO:0000256" key="7">
    <source>
        <dbReference type="ARBA" id="ARBA00022737"/>
    </source>
</evidence>
<sequence>MVDSTVLLVVRILAGAGAMAMICSPSILMRRIHKQKHVGVASIIPLVMLLANSHVWMMYGYMGEFWFPIFTSYLFGDVASLSYIAVYWRYSTERRYIASIFGFLLLFVAATTTYAIVGGLGYTGQTRSAVGSTVGYIGDVTAVCLYVAPMEKLLQVLKFKSAAFINSHMVIAGLANNWLWVVYGILTTNWIIIIPNSLFVLINTSTLVLYMVFNPKTHPLPQTFVADSNTTEAPNEEKIGLPEIVIDNVAAHVPTSAYEAMQSPSTSSAS</sequence>
<keyword evidence="12" id="KW-1185">Reference proteome</keyword>
<feature type="transmembrane region" description="Helical" evidence="10">
    <location>
        <begin position="40"/>
        <end position="59"/>
    </location>
</feature>
<evidence type="ECO:0000256" key="4">
    <source>
        <dbReference type="ARBA" id="ARBA00022475"/>
    </source>
</evidence>
<dbReference type="PANTHER" id="PTHR10791">
    <property type="entry name" value="RAG1-ACTIVATING PROTEIN 1"/>
    <property type="match status" value="1"/>
</dbReference>
<dbReference type="Proteomes" id="UP000693981">
    <property type="component" value="Unassembled WGS sequence"/>
</dbReference>
<dbReference type="EMBL" id="JAGDFL010000398">
    <property type="protein sequence ID" value="KAG7389821.1"/>
    <property type="molecule type" value="Genomic_DNA"/>
</dbReference>
<dbReference type="OrthoDB" id="409725at2759"/>
<keyword evidence="9 10" id="KW-0472">Membrane</keyword>
<evidence type="ECO:0000256" key="1">
    <source>
        <dbReference type="ARBA" id="ARBA00004651"/>
    </source>
</evidence>
<feature type="transmembrane region" description="Helical" evidence="10">
    <location>
        <begin position="192"/>
        <end position="213"/>
    </location>
</feature>
<keyword evidence="4" id="KW-1003">Cell membrane</keyword>
<evidence type="ECO:0000256" key="9">
    <source>
        <dbReference type="ARBA" id="ARBA00023136"/>
    </source>
</evidence>
<evidence type="ECO:0008006" key="13">
    <source>
        <dbReference type="Google" id="ProtNLM"/>
    </source>
</evidence>
<evidence type="ECO:0000256" key="3">
    <source>
        <dbReference type="ARBA" id="ARBA00022448"/>
    </source>
</evidence>
<dbReference type="GO" id="GO:0005886">
    <property type="term" value="C:plasma membrane"/>
    <property type="evidence" value="ECO:0007669"/>
    <property type="project" value="UniProtKB-SubCell"/>
</dbReference>
<evidence type="ECO:0000313" key="11">
    <source>
        <dbReference type="EMBL" id="KAG7389821.1"/>
    </source>
</evidence>
<dbReference type="AlphaFoldDB" id="A0A8T1W977"/>
<feature type="transmembrane region" description="Helical" evidence="10">
    <location>
        <begin position="169"/>
        <end position="186"/>
    </location>
</feature>
<keyword evidence="7" id="KW-0677">Repeat</keyword>
<name>A0A8T1W977_9STRA</name>
<comment type="caution">
    <text evidence="11">The sequence shown here is derived from an EMBL/GenBank/DDBJ whole genome shotgun (WGS) entry which is preliminary data.</text>
</comment>
<keyword evidence="5" id="KW-0762">Sugar transport</keyword>
<dbReference type="GO" id="GO:0051119">
    <property type="term" value="F:sugar transmembrane transporter activity"/>
    <property type="evidence" value="ECO:0007669"/>
    <property type="project" value="InterPro"/>
</dbReference>
<dbReference type="FunFam" id="1.20.1280.290:FF:000007">
    <property type="entry name" value="Bidirectional sugar transporter SWEET7"/>
    <property type="match status" value="2"/>
</dbReference>
<evidence type="ECO:0000256" key="5">
    <source>
        <dbReference type="ARBA" id="ARBA00022597"/>
    </source>
</evidence>
<reference evidence="11" key="1">
    <citation type="submission" date="2021-02" db="EMBL/GenBank/DDBJ databases">
        <authorList>
            <person name="Palmer J.M."/>
        </authorList>
    </citation>
    <scope>NUCLEOTIDE SEQUENCE</scope>
    <source>
        <strain evidence="11">SCRP23</strain>
    </source>
</reference>
<evidence type="ECO:0000256" key="10">
    <source>
        <dbReference type="SAM" id="Phobius"/>
    </source>
</evidence>
<evidence type="ECO:0000256" key="6">
    <source>
        <dbReference type="ARBA" id="ARBA00022692"/>
    </source>
</evidence>
<feature type="transmembrane region" description="Helical" evidence="10">
    <location>
        <begin position="128"/>
        <end position="148"/>
    </location>
</feature>
<organism evidence="11 12">
    <name type="scientific">Phytophthora boehmeriae</name>
    <dbReference type="NCBI Taxonomy" id="109152"/>
    <lineage>
        <taxon>Eukaryota</taxon>
        <taxon>Sar</taxon>
        <taxon>Stramenopiles</taxon>
        <taxon>Oomycota</taxon>
        <taxon>Peronosporomycetes</taxon>
        <taxon>Peronosporales</taxon>
        <taxon>Peronosporaceae</taxon>
        <taxon>Phytophthora</taxon>
    </lineage>
</organism>
<proteinExistence type="inferred from homology"/>
<comment type="subcellular location">
    <subcellularLocation>
        <location evidence="1">Cell membrane</location>
        <topology evidence="1">Multi-pass membrane protein</topology>
    </subcellularLocation>
</comment>
<evidence type="ECO:0000256" key="8">
    <source>
        <dbReference type="ARBA" id="ARBA00022989"/>
    </source>
</evidence>
<comment type="similarity">
    <text evidence="2">Belongs to the SWEET sugar transporter family.</text>
</comment>
<gene>
    <name evidence="11" type="ORF">PHYBOEH_007216</name>
</gene>
<evidence type="ECO:0000256" key="2">
    <source>
        <dbReference type="ARBA" id="ARBA00007809"/>
    </source>
</evidence>
<feature type="transmembrane region" description="Helical" evidence="10">
    <location>
        <begin position="6"/>
        <end position="28"/>
    </location>
</feature>
<accession>A0A8T1W977</accession>
<protein>
    <recommendedName>
        <fullName evidence="13">MtN3-like protein</fullName>
    </recommendedName>
</protein>
<dbReference type="PANTHER" id="PTHR10791:SF30">
    <property type="entry name" value="SUGAR TRANSPORTER SWEET1"/>
    <property type="match status" value="1"/>
</dbReference>
<feature type="transmembrane region" description="Helical" evidence="10">
    <location>
        <begin position="100"/>
        <end position="122"/>
    </location>
</feature>
<dbReference type="Pfam" id="PF03083">
    <property type="entry name" value="MtN3_slv"/>
    <property type="match status" value="2"/>
</dbReference>
<feature type="transmembrane region" description="Helical" evidence="10">
    <location>
        <begin position="65"/>
        <end position="88"/>
    </location>
</feature>
<keyword evidence="3" id="KW-0813">Transport</keyword>
<keyword evidence="8 10" id="KW-1133">Transmembrane helix</keyword>
<keyword evidence="6 10" id="KW-0812">Transmembrane</keyword>
<evidence type="ECO:0000313" key="12">
    <source>
        <dbReference type="Proteomes" id="UP000693981"/>
    </source>
</evidence>
<dbReference type="InterPro" id="IPR047664">
    <property type="entry name" value="SWEET"/>
</dbReference>